<comment type="function">
    <text evidence="10 12">Specifically methylates the N3 position of the uracil ring of uridine 1498 (m3U1498) in 16S rRNA. Acts on the fully assembled 30S ribosomal subunit.</text>
</comment>
<evidence type="ECO:0000259" key="13">
    <source>
        <dbReference type="Pfam" id="PF04452"/>
    </source>
</evidence>
<evidence type="ECO:0000256" key="3">
    <source>
        <dbReference type="ARBA" id="ARBA00012328"/>
    </source>
</evidence>
<sequence>MQRYFLPYQTLTTQPIQLPKEQAHHLLTVLRGKIGTSLEIVLADHCVYQASVNAMDPVPTVQIDKKLAVNAELPVRVIVACGLPKTKEKPELIVKKGTELGANHFIFFESERSVSHWDQKKITKKLARLAKIIEGAAEQSHRNSLPTLEYLPNLQAVTDQPADVKLVAWEESAKQGETGALVKALQSLQPGQTILALFGPEGGLTETEVTTLKQAGYLPAGLGPRILRAETAPLYFLATVSYQLELLNAGKSR</sequence>
<evidence type="ECO:0000256" key="5">
    <source>
        <dbReference type="ARBA" id="ARBA00022490"/>
    </source>
</evidence>
<comment type="catalytic activity">
    <reaction evidence="11 12">
        <text>uridine(1498) in 16S rRNA + S-adenosyl-L-methionine = N(3)-methyluridine(1498) in 16S rRNA + S-adenosyl-L-homocysteine + H(+)</text>
        <dbReference type="Rhea" id="RHEA:42920"/>
        <dbReference type="Rhea" id="RHEA-COMP:10283"/>
        <dbReference type="Rhea" id="RHEA-COMP:10284"/>
        <dbReference type="ChEBI" id="CHEBI:15378"/>
        <dbReference type="ChEBI" id="CHEBI:57856"/>
        <dbReference type="ChEBI" id="CHEBI:59789"/>
        <dbReference type="ChEBI" id="CHEBI:65315"/>
        <dbReference type="ChEBI" id="CHEBI:74502"/>
        <dbReference type="EC" id="2.1.1.193"/>
    </reaction>
</comment>
<evidence type="ECO:0000313" key="14">
    <source>
        <dbReference type="EMBL" id="MBM6754286.1"/>
    </source>
</evidence>
<evidence type="ECO:0000256" key="9">
    <source>
        <dbReference type="ARBA" id="ARBA00022691"/>
    </source>
</evidence>
<evidence type="ECO:0000256" key="8">
    <source>
        <dbReference type="ARBA" id="ARBA00022679"/>
    </source>
</evidence>
<dbReference type="RefSeq" id="WP_204776610.1">
    <property type="nucleotide sequence ID" value="NZ_JACJJQ010000023.1"/>
</dbReference>
<dbReference type="NCBIfam" id="NF008691">
    <property type="entry name" value="PRK11713.1-4"/>
    <property type="match status" value="1"/>
</dbReference>
<evidence type="ECO:0000256" key="7">
    <source>
        <dbReference type="ARBA" id="ARBA00022603"/>
    </source>
</evidence>
<keyword evidence="9 12" id="KW-0949">S-adenosyl-L-methionine</keyword>
<comment type="subcellular location">
    <subcellularLocation>
        <location evidence="1 12">Cytoplasm</location>
    </subcellularLocation>
</comment>
<dbReference type="Gene3D" id="3.40.1280.10">
    <property type="match status" value="1"/>
</dbReference>
<evidence type="ECO:0000256" key="10">
    <source>
        <dbReference type="ARBA" id="ARBA00025699"/>
    </source>
</evidence>
<gene>
    <name evidence="14" type="ORF">H5993_05895</name>
</gene>
<dbReference type="SUPFAM" id="SSF75217">
    <property type="entry name" value="alpha/beta knot"/>
    <property type="match status" value="1"/>
</dbReference>
<dbReference type="GO" id="GO:0008168">
    <property type="term" value="F:methyltransferase activity"/>
    <property type="evidence" value="ECO:0007669"/>
    <property type="project" value="UniProtKB-KW"/>
</dbReference>
<dbReference type="Proteomes" id="UP000776629">
    <property type="component" value="Unassembled WGS sequence"/>
</dbReference>
<protein>
    <recommendedName>
        <fullName evidence="4 12">Ribosomal RNA small subunit methyltransferase E</fullName>
        <ecNumber evidence="3 12">2.1.1.193</ecNumber>
    </recommendedName>
</protein>
<dbReference type="CDD" id="cd18084">
    <property type="entry name" value="RsmE-like"/>
    <property type="match status" value="1"/>
</dbReference>
<evidence type="ECO:0000256" key="11">
    <source>
        <dbReference type="ARBA" id="ARBA00047944"/>
    </source>
</evidence>
<dbReference type="InterPro" id="IPR029026">
    <property type="entry name" value="tRNA_m1G_MTases_N"/>
</dbReference>
<evidence type="ECO:0000256" key="2">
    <source>
        <dbReference type="ARBA" id="ARBA00005528"/>
    </source>
</evidence>
<evidence type="ECO:0000256" key="4">
    <source>
        <dbReference type="ARBA" id="ARBA00013673"/>
    </source>
</evidence>
<dbReference type="Pfam" id="PF04452">
    <property type="entry name" value="Methyltrans_RNA"/>
    <property type="match status" value="1"/>
</dbReference>
<dbReference type="PIRSF" id="PIRSF015601">
    <property type="entry name" value="MTase_slr0722"/>
    <property type="match status" value="1"/>
</dbReference>
<dbReference type="PANTHER" id="PTHR30027:SF3">
    <property type="entry name" value="16S RRNA (URACIL(1498)-N(3))-METHYLTRANSFERASE"/>
    <property type="match status" value="1"/>
</dbReference>
<keyword evidence="6 12" id="KW-0698">rRNA processing</keyword>
<evidence type="ECO:0000256" key="6">
    <source>
        <dbReference type="ARBA" id="ARBA00022552"/>
    </source>
</evidence>
<organism evidence="14 15">
    <name type="scientific">Limosilactobacillus alvi</name>
    <dbReference type="NCBI Taxonomy" id="990412"/>
    <lineage>
        <taxon>Bacteria</taxon>
        <taxon>Bacillati</taxon>
        <taxon>Bacillota</taxon>
        <taxon>Bacilli</taxon>
        <taxon>Lactobacillales</taxon>
        <taxon>Lactobacillaceae</taxon>
        <taxon>Limosilactobacillus</taxon>
    </lineage>
</organism>
<dbReference type="NCBIfam" id="TIGR00046">
    <property type="entry name" value="RsmE family RNA methyltransferase"/>
    <property type="match status" value="1"/>
</dbReference>
<keyword evidence="7 12" id="KW-0489">Methyltransferase</keyword>
<dbReference type="PANTHER" id="PTHR30027">
    <property type="entry name" value="RIBOSOMAL RNA SMALL SUBUNIT METHYLTRANSFERASE E"/>
    <property type="match status" value="1"/>
</dbReference>
<evidence type="ECO:0000256" key="12">
    <source>
        <dbReference type="PIRNR" id="PIRNR015601"/>
    </source>
</evidence>
<dbReference type="GO" id="GO:0032259">
    <property type="term" value="P:methylation"/>
    <property type="evidence" value="ECO:0007669"/>
    <property type="project" value="UniProtKB-KW"/>
</dbReference>
<dbReference type="InterPro" id="IPR006700">
    <property type="entry name" value="RsmE"/>
</dbReference>
<reference evidence="14 15" key="1">
    <citation type="journal article" date="2021" name="Sci. Rep.">
        <title>The distribution of antibiotic resistance genes in chicken gut microbiota commensals.</title>
        <authorList>
            <person name="Juricova H."/>
            <person name="Matiasovicova J."/>
            <person name="Kubasova T."/>
            <person name="Cejkova D."/>
            <person name="Rychlik I."/>
        </authorList>
    </citation>
    <scope>NUCLEOTIDE SEQUENCE [LARGE SCALE GENOMIC DNA]</scope>
    <source>
        <strain evidence="14 15">An810</strain>
    </source>
</reference>
<feature type="domain" description="Ribosomal RNA small subunit methyltransferase E methyltransferase" evidence="13">
    <location>
        <begin position="72"/>
        <end position="240"/>
    </location>
</feature>
<dbReference type="EMBL" id="JACJJQ010000023">
    <property type="protein sequence ID" value="MBM6754286.1"/>
    <property type="molecule type" value="Genomic_DNA"/>
</dbReference>
<evidence type="ECO:0000256" key="1">
    <source>
        <dbReference type="ARBA" id="ARBA00004496"/>
    </source>
</evidence>
<accession>A0ABS2EPZ4</accession>
<proteinExistence type="inferred from homology"/>
<dbReference type="EC" id="2.1.1.193" evidence="3 12"/>
<name>A0ABS2EPZ4_9LACO</name>
<dbReference type="InterPro" id="IPR015947">
    <property type="entry name" value="PUA-like_sf"/>
</dbReference>
<keyword evidence="15" id="KW-1185">Reference proteome</keyword>
<dbReference type="InterPro" id="IPR046886">
    <property type="entry name" value="RsmE_MTase_dom"/>
</dbReference>
<keyword evidence="5 12" id="KW-0963">Cytoplasm</keyword>
<evidence type="ECO:0000313" key="15">
    <source>
        <dbReference type="Proteomes" id="UP000776629"/>
    </source>
</evidence>
<comment type="similarity">
    <text evidence="2 12">Belongs to the RNA methyltransferase RsmE family.</text>
</comment>
<comment type="caution">
    <text evidence="14">The sequence shown here is derived from an EMBL/GenBank/DDBJ whole genome shotgun (WGS) entry which is preliminary data.</text>
</comment>
<dbReference type="InterPro" id="IPR029028">
    <property type="entry name" value="Alpha/beta_knot_MTases"/>
</dbReference>
<dbReference type="SUPFAM" id="SSF88697">
    <property type="entry name" value="PUA domain-like"/>
    <property type="match status" value="1"/>
</dbReference>
<keyword evidence="8 12" id="KW-0808">Transferase</keyword>